<evidence type="ECO:0000313" key="1">
    <source>
        <dbReference type="EMBL" id="KRX29830.1"/>
    </source>
</evidence>
<name>A0A0V0STF9_9BILA</name>
<sequence>MNKDLECLRDLRGPDSLRLLVLLQGRPPPQLLANSTLP</sequence>
<protein>
    <submittedName>
        <fullName evidence="1">Uncharacterized protein</fullName>
    </submittedName>
</protein>
<comment type="caution">
    <text evidence="1">The sequence shown here is derived from an EMBL/GenBank/DDBJ whole genome shotgun (WGS) entry which is preliminary data.</text>
</comment>
<evidence type="ECO:0000313" key="2">
    <source>
        <dbReference type="Proteomes" id="UP000055048"/>
    </source>
</evidence>
<proteinExistence type="predicted"/>
<dbReference type="EMBL" id="JYDJ01002944">
    <property type="protein sequence ID" value="KRX29830.1"/>
    <property type="molecule type" value="Genomic_DNA"/>
</dbReference>
<keyword evidence="2" id="KW-1185">Reference proteome</keyword>
<dbReference type="Proteomes" id="UP000055048">
    <property type="component" value="Unassembled WGS sequence"/>
</dbReference>
<gene>
    <name evidence="1" type="ORF">T05_5447</name>
</gene>
<accession>A0A0V0STF9</accession>
<reference evidence="1 2" key="1">
    <citation type="submission" date="2015-01" db="EMBL/GenBank/DDBJ databases">
        <title>Evolution of Trichinella species and genotypes.</title>
        <authorList>
            <person name="Korhonen P.K."/>
            <person name="Edoardo P."/>
            <person name="Giuseppe L.R."/>
            <person name="Gasser R.B."/>
        </authorList>
    </citation>
    <scope>NUCLEOTIDE SEQUENCE [LARGE SCALE GENOMIC DNA]</scope>
    <source>
        <strain evidence="1">ISS417</strain>
    </source>
</reference>
<dbReference type="AlphaFoldDB" id="A0A0V0STF9"/>
<organism evidence="1 2">
    <name type="scientific">Trichinella murrelli</name>
    <dbReference type="NCBI Taxonomy" id="144512"/>
    <lineage>
        <taxon>Eukaryota</taxon>
        <taxon>Metazoa</taxon>
        <taxon>Ecdysozoa</taxon>
        <taxon>Nematoda</taxon>
        <taxon>Enoplea</taxon>
        <taxon>Dorylaimia</taxon>
        <taxon>Trichinellida</taxon>
        <taxon>Trichinellidae</taxon>
        <taxon>Trichinella</taxon>
    </lineage>
</organism>